<evidence type="ECO:0000259" key="4">
    <source>
        <dbReference type="Pfam" id="PF13649"/>
    </source>
</evidence>
<dbReference type="Proteomes" id="UP001601992">
    <property type="component" value="Unassembled WGS sequence"/>
</dbReference>
<proteinExistence type="predicted"/>
<keyword evidence="3" id="KW-0949">S-adenosyl-L-methionine</keyword>
<dbReference type="InterPro" id="IPR041698">
    <property type="entry name" value="Methyltransf_25"/>
</dbReference>
<evidence type="ECO:0000256" key="3">
    <source>
        <dbReference type="ARBA" id="ARBA00022691"/>
    </source>
</evidence>
<dbReference type="SUPFAM" id="SSF53335">
    <property type="entry name" value="S-adenosyl-L-methionine-dependent methyltransferases"/>
    <property type="match status" value="1"/>
</dbReference>
<dbReference type="PANTHER" id="PTHR43464">
    <property type="entry name" value="METHYLTRANSFERASE"/>
    <property type="match status" value="1"/>
</dbReference>
<dbReference type="EMBL" id="JBIAQY010000015">
    <property type="protein sequence ID" value="MFF3572907.1"/>
    <property type="molecule type" value="Genomic_DNA"/>
</dbReference>
<gene>
    <name evidence="5" type="ORF">ACFYXQ_34590</name>
</gene>
<dbReference type="InterPro" id="IPR029063">
    <property type="entry name" value="SAM-dependent_MTases_sf"/>
</dbReference>
<dbReference type="GO" id="GO:0032259">
    <property type="term" value="P:methylation"/>
    <property type="evidence" value="ECO:0007669"/>
    <property type="project" value="UniProtKB-KW"/>
</dbReference>
<sequence length="255" mass="27488">MFTVAEGRPLCEKGPGLMADSSAVSNNESAGVDFDLMYRGETVAQGLSFDRVPWDIGRPQPLLVEFEKAGSITGEVLDAGCGPGDTAIYLAGLGYRVTGLDIAAAAIDQASRRAAEQGVSIVFEVADATVLDGYDGQFDTVVSSQLIHCLNPEQRRAHVAALTRVLEPGGRLIQFSANFAAGVETFGLYSISEDELRTTFTAPDWSIVGLRAGHMEGIKPPMQLLNQFAQYNFHPEFTDDGLMLMPVWALEAQRL</sequence>
<accession>A0ABW6S9G8</accession>
<organism evidence="5 6">
    <name type="scientific">Nocardia jiangxiensis</name>
    <dbReference type="NCBI Taxonomy" id="282685"/>
    <lineage>
        <taxon>Bacteria</taxon>
        <taxon>Bacillati</taxon>
        <taxon>Actinomycetota</taxon>
        <taxon>Actinomycetes</taxon>
        <taxon>Mycobacteriales</taxon>
        <taxon>Nocardiaceae</taxon>
        <taxon>Nocardia</taxon>
    </lineage>
</organism>
<dbReference type="Pfam" id="PF13649">
    <property type="entry name" value="Methyltransf_25"/>
    <property type="match status" value="1"/>
</dbReference>
<name>A0ABW6S9G8_9NOCA</name>
<feature type="domain" description="Methyltransferase" evidence="4">
    <location>
        <begin position="76"/>
        <end position="170"/>
    </location>
</feature>
<dbReference type="PANTHER" id="PTHR43464:SF19">
    <property type="entry name" value="UBIQUINONE BIOSYNTHESIS O-METHYLTRANSFERASE, MITOCHONDRIAL"/>
    <property type="match status" value="1"/>
</dbReference>
<evidence type="ECO:0000313" key="5">
    <source>
        <dbReference type="EMBL" id="MFF3572907.1"/>
    </source>
</evidence>
<keyword evidence="6" id="KW-1185">Reference proteome</keyword>
<comment type="caution">
    <text evidence="5">The sequence shown here is derived from an EMBL/GenBank/DDBJ whole genome shotgun (WGS) entry which is preliminary data.</text>
</comment>
<dbReference type="Gene3D" id="3.40.50.150">
    <property type="entry name" value="Vaccinia Virus protein VP39"/>
    <property type="match status" value="1"/>
</dbReference>
<protein>
    <submittedName>
        <fullName evidence="5">Class I SAM-dependent methyltransferase</fullName>
        <ecNumber evidence="5">2.1.-.-</ecNumber>
    </submittedName>
</protein>
<keyword evidence="1 5" id="KW-0489">Methyltransferase</keyword>
<dbReference type="GO" id="GO:0008168">
    <property type="term" value="F:methyltransferase activity"/>
    <property type="evidence" value="ECO:0007669"/>
    <property type="project" value="UniProtKB-KW"/>
</dbReference>
<evidence type="ECO:0000256" key="1">
    <source>
        <dbReference type="ARBA" id="ARBA00022603"/>
    </source>
</evidence>
<dbReference type="RefSeq" id="WP_245568178.1">
    <property type="nucleotide sequence ID" value="NZ_JBIAQY010000015.1"/>
</dbReference>
<keyword evidence="2 5" id="KW-0808">Transferase</keyword>
<reference evidence="5 6" key="1">
    <citation type="submission" date="2024-10" db="EMBL/GenBank/DDBJ databases">
        <title>The Natural Products Discovery Center: Release of the First 8490 Sequenced Strains for Exploring Actinobacteria Biosynthetic Diversity.</title>
        <authorList>
            <person name="Kalkreuter E."/>
            <person name="Kautsar S.A."/>
            <person name="Yang D."/>
            <person name="Bader C.D."/>
            <person name="Teijaro C.N."/>
            <person name="Fluegel L."/>
            <person name="Davis C.M."/>
            <person name="Simpson J.R."/>
            <person name="Lauterbach L."/>
            <person name="Steele A.D."/>
            <person name="Gui C."/>
            <person name="Meng S."/>
            <person name="Li G."/>
            <person name="Viehrig K."/>
            <person name="Ye F."/>
            <person name="Su P."/>
            <person name="Kiefer A.F."/>
            <person name="Nichols A."/>
            <person name="Cepeda A.J."/>
            <person name="Yan W."/>
            <person name="Fan B."/>
            <person name="Jiang Y."/>
            <person name="Adhikari A."/>
            <person name="Zheng C.-J."/>
            <person name="Schuster L."/>
            <person name="Cowan T.M."/>
            <person name="Smanski M.J."/>
            <person name="Chevrette M.G."/>
            <person name="De Carvalho L.P.S."/>
            <person name="Shen B."/>
        </authorList>
    </citation>
    <scope>NUCLEOTIDE SEQUENCE [LARGE SCALE GENOMIC DNA]</scope>
    <source>
        <strain evidence="5 6">NPDC002593</strain>
    </source>
</reference>
<evidence type="ECO:0000256" key="2">
    <source>
        <dbReference type="ARBA" id="ARBA00022679"/>
    </source>
</evidence>
<dbReference type="CDD" id="cd02440">
    <property type="entry name" value="AdoMet_MTases"/>
    <property type="match status" value="1"/>
</dbReference>
<evidence type="ECO:0000313" key="6">
    <source>
        <dbReference type="Proteomes" id="UP001601992"/>
    </source>
</evidence>
<dbReference type="EC" id="2.1.-.-" evidence="5"/>